<dbReference type="GO" id="GO:0005524">
    <property type="term" value="F:ATP binding"/>
    <property type="evidence" value="ECO:0007669"/>
    <property type="project" value="UniProtKB-UniRule"/>
</dbReference>
<dbReference type="InterPro" id="IPR001650">
    <property type="entry name" value="Helicase_C-like"/>
</dbReference>
<dbReference type="Pfam" id="PF00271">
    <property type="entry name" value="Helicase_C"/>
    <property type="match status" value="1"/>
</dbReference>
<comment type="subunit">
    <text evidence="10">Monomer.</text>
</comment>
<dbReference type="STRING" id="523841.HFX_0013"/>
<evidence type="ECO:0000313" key="14">
    <source>
        <dbReference type="EMBL" id="AFK17757.1"/>
    </source>
</evidence>
<evidence type="ECO:0000256" key="4">
    <source>
        <dbReference type="ARBA" id="ARBA00022806"/>
    </source>
</evidence>
<dbReference type="EMBL" id="CP039139">
    <property type="protein sequence ID" value="QCQ74322.1"/>
    <property type="molecule type" value="Genomic_DNA"/>
</dbReference>
<feature type="compositionally biased region" description="Acidic residues" evidence="11">
    <location>
        <begin position="813"/>
        <end position="831"/>
    </location>
</feature>
<keyword evidence="4 10" id="KW-0347">Helicase</keyword>
<evidence type="ECO:0000313" key="18">
    <source>
        <dbReference type="Proteomes" id="UP000006469"/>
    </source>
</evidence>
<dbReference type="EMBL" id="AOLO01000007">
    <property type="protein sequence ID" value="EMA02971.1"/>
    <property type="molecule type" value="Genomic_DNA"/>
</dbReference>
<protein>
    <recommendedName>
        <fullName evidence="10">ATP-dependent DNA helicase Hel308</fullName>
        <ecNumber evidence="10">5.6.2.4</ecNumber>
    </recommendedName>
    <alternativeName>
        <fullName evidence="10">DNA 3'-5' helicase Hel308</fullName>
    </alternativeName>
</protein>
<keyword evidence="3 10" id="KW-0378">Hydrolase</keyword>
<dbReference type="GO" id="GO:0043138">
    <property type="term" value="F:3'-5' DNA helicase activity"/>
    <property type="evidence" value="ECO:0007669"/>
    <property type="project" value="UniProtKB-UniRule"/>
</dbReference>
<dbReference type="GO" id="GO:0006281">
    <property type="term" value="P:DNA repair"/>
    <property type="evidence" value="ECO:0007669"/>
    <property type="project" value="UniProtKB-UniRule"/>
</dbReference>
<dbReference type="Gene3D" id="3.40.50.300">
    <property type="entry name" value="P-loop containing nucleotide triphosphate hydrolases"/>
    <property type="match status" value="2"/>
</dbReference>
<feature type="domain" description="Helicase ATP-binding" evidence="12">
    <location>
        <begin position="34"/>
        <end position="218"/>
    </location>
</feature>
<evidence type="ECO:0000313" key="17">
    <source>
        <dbReference type="EMBL" id="QCQ74322.1"/>
    </source>
</evidence>
<dbReference type="InterPro" id="IPR048772">
    <property type="entry name" value="Hel308-like_dom4"/>
</dbReference>
<dbReference type="CDD" id="cd18795">
    <property type="entry name" value="SF2_C_Ski2"/>
    <property type="match status" value="1"/>
</dbReference>
<comment type="catalytic activity">
    <reaction evidence="9 10">
        <text>Couples ATP hydrolysis with the unwinding of duplex DNA by translocating in the 3'-5' direction.</text>
        <dbReference type="EC" id="5.6.2.4"/>
    </reaction>
</comment>
<dbReference type="Proteomes" id="UP000006469">
    <property type="component" value="Chromosome"/>
</dbReference>
<dbReference type="EC" id="5.6.2.4" evidence="10"/>
<dbReference type="InterPro" id="IPR036390">
    <property type="entry name" value="WH_DNA-bd_sf"/>
</dbReference>
<proteinExistence type="inferred from homology"/>
<evidence type="ECO:0000259" key="12">
    <source>
        <dbReference type="PROSITE" id="PS51192"/>
    </source>
</evidence>
<dbReference type="PROSITE" id="PS51194">
    <property type="entry name" value="HELICASE_CTER"/>
    <property type="match status" value="1"/>
</dbReference>
<accession>I3R0J7</accession>
<keyword evidence="1 10" id="KW-0547">Nucleotide-binding</keyword>
<dbReference type="Proteomes" id="UP000011603">
    <property type="component" value="Unassembled WGS sequence"/>
</dbReference>
<dbReference type="Proteomes" id="UP000027075">
    <property type="component" value="Chromosome"/>
</dbReference>
<dbReference type="InterPro" id="IPR011545">
    <property type="entry name" value="DEAD/DEAH_box_helicase_dom"/>
</dbReference>
<evidence type="ECO:0000313" key="21">
    <source>
        <dbReference type="Proteomes" id="UP000299011"/>
    </source>
</evidence>
<dbReference type="Proteomes" id="UP000299011">
    <property type="component" value="Chromosome"/>
</dbReference>
<evidence type="ECO:0000256" key="7">
    <source>
        <dbReference type="ARBA" id="ARBA00023204"/>
    </source>
</evidence>
<evidence type="ECO:0000256" key="9">
    <source>
        <dbReference type="ARBA" id="ARBA00034617"/>
    </source>
</evidence>
<dbReference type="SMART" id="SM00490">
    <property type="entry name" value="HELICc"/>
    <property type="match status" value="1"/>
</dbReference>
<dbReference type="GO" id="GO:0016818">
    <property type="term" value="F:hydrolase activity, acting on acid anhydrides, in phosphorus-containing anhydrides"/>
    <property type="evidence" value="ECO:0007669"/>
    <property type="project" value="UniProtKB-UniRule"/>
</dbReference>
<gene>
    <name evidence="10" type="primary">hel308</name>
    <name evidence="14" type="ordered locus">HFX_0013</name>
    <name evidence="15" type="ORF">BM92_09225</name>
    <name evidence="16" type="ORF">C439_10320</name>
    <name evidence="17" type="ORF">E6P09_03160</name>
</gene>
<dbReference type="GO" id="GO:0003677">
    <property type="term" value="F:DNA binding"/>
    <property type="evidence" value="ECO:0007669"/>
    <property type="project" value="UniProtKB-UniRule"/>
</dbReference>
<dbReference type="SUPFAM" id="SSF52540">
    <property type="entry name" value="P-loop containing nucleoside triphosphate hydrolases"/>
    <property type="match status" value="2"/>
</dbReference>
<dbReference type="SUPFAM" id="SSF46785">
    <property type="entry name" value="Winged helix' DNA-binding domain"/>
    <property type="match status" value="1"/>
</dbReference>
<feature type="compositionally biased region" description="Basic and acidic residues" evidence="11">
    <location>
        <begin position="554"/>
        <end position="568"/>
    </location>
</feature>
<reference evidence="14" key="5">
    <citation type="submission" date="2014-05" db="EMBL/GenBank/DDBJ databases">
        <authorList>
            <person name="Wang L."/>
            <person name="Yang H."/>
            <person name="Xiang H."/>
        </authorList>
    </citation>
    <scope>NUCLEOTIDE SEQUENCE</scope>
    <source>
        <strain evidence="14">CGMCC 1.2087</strain>
    </source>
</reference>
<feature type="region of interest" description="Disordered" evidence="11">
    <location>
        <begin position="554"/>
        <end position="619"/>
    </location>
</feature>
<evidence type="ECO:0000313" key="20">
    <source>
        <dbReference type="Proteomes" id="UP000027075"/>
    </source>
</evidence>
<evidence type="ECO:0000256" key="10">
    <source>
        <dbReference type="HAMAP-Rule" id="MF_00442"/>
    </source>
</evidence>
<evidence type="ECO:0000256" key="8">
    <source>
        <dbReference type="ARBA" id="ARBA00023235"/>
    </source>
</evidence>
<reference evidence="15 20" key="4">
    <citation type="submission" date="2014-04" db="EMBL/GenBank/DDBJ databases">
        <title>Transcriptional profiles of Haloferax mediterranei on the basis of nitrogen availability.</title>
        <authorList>
            <person name="Bautista V."/>
        </authorList>
    </citation>
    <scope>NUCLEOTIDE SEQUENCE [LARGE SCALE GENOMIC DNA]</scope>
    <source>
        <strain evidence="15">ATCC 33500</strain>
        <strain evidence="20">ATCC 33500 / DSM 1411 / JCM 8866 / NBRC 14739 / NCIMB 2177 / R-4</strain>
    </source>
</reference>
<name>I3R0J7_HALMT</name>
<dbReference type="PANTHER" id="PTHR47961:SF10">
    <property type="entry name" value="ATP-DEPENDENT DNA HELICASE HEL308"/>
    <property type="match status" value="1"/>
</dbReference>
<dbReference type="EMBL" id="CP001868">
    <property type="protein sequence ID" value="AFK17757.1"/>
    <property type="molecule type" value="Genomic_DNA"/>
</dbReference>
<dbReference type="InterPro" id="IPR050474">
    <property type="entry name" value="Hel308_SKI2-like"/>
</dbReference>
<keyword evidence="19" id="KW-1185">Reference proteome</keyword>
<reference evidence="17 21" key="6">
    <citation type="submission" date="2019-04" db="EMBL/GenBank/DDBJ databases">
        <title>Methylomes of two halophilic Archaea, Haloarcula marismortui and Haloferax mediterranei.</title>
        <authorList>
            <person name="DasSarma S."/>
            <person name="DasSarma P."/>
            <person name="DasSarma S."/>
            <person name="Fomenkov A."/>
            <person name="Vincze T."/>
            <person name="Anton B.P."/>
            <person name="Roberts R.J."/>
        </authorList>
    </citation>
    <scope>NUCLEOTIDE SEQUENCE [LARGE SCALE GENOMIC DNA]</scope>
    <source>
        <strain evidence="17">ATCC 33500</strain>
        <strain evidence="21">ATCC 33500 / DSM 1411 / JCM 8866 / NBRC 14739 / NCIMB 2177 / R-4</strain>
    </source>
</reference>
<dbReference type="HOGENOM" id="CLU_006553_3_0_2"/>
<dbReference type="NCBIfam" id="NF002654">
    <property type="entry name" value="PRK02362.1"/>
    <property type="match status" value="1"/>
</dbReference>
<dbReference type="Pfam" id="PF21280">
    <property type="entry name" value="Helicase_dom4_arc"/>
    <property type="match status" value="1"/>
</dbReference>
<keyword evidence="2 10" id="KW-0227">DNA damage</keyword>
<evidence type="ECO:0000256" key="11">
    <source>
        <dbReference type="SAM" id="MobiDB-lite"/>
    </source>
</evidence>
<reference evidence="14 18" key="2">
    <citation type="journal article" date="2012" name="J. Bacteriol.">
        <title>Complete genome sequence of the metabolically versatile halophilic archaeon Haloferax mediterranei, a poly(3-hydroxybutyrate-co-3-hydroxyvalerate) producer.</title>
        <authorList>
            <person name="Han J."/>
            <person name="Zhang F."/>
            <person name="Hou J."/>
            <person name="Liu X."/>
            <person name="Li M."/>
            <person name="Liu H."/>
            <person name="Cai L."/>
            <person name="Zhang B."/>
            <person name="Chen Y."/>
            <person name="Zhou J."/>
            <person name="Hu S."/>
            <person name="Xiang H."/>
        </authorList>
    </citation>
    <scope>NUCLEOTIDE SEQUENCE [LARGE SCALE GENOMIC DNA]</scope>
    <source>
        <strain evidence="18">ATCC 33500 / DSM 1411 / JCM 8866 / NBRC 14739 / NCIMB 2177 / R-4</strain>
        <strain evidence="14">CGMCC 1.2087</strain>
    </source>
</reference>
<evidence type="ECO:0000313" key="19">
    <source>
        <dbReference type="Proteomes" id="UP000011603"/>
    </source>
</evidence>
<dbReference type="GeneID" id="40155383"/>
<evidence type="ECO:0000256" key="6">
    <source>
        <dbReference type="ARBA" id="ARBA00023125"/>
    </source>
</evidence>
<dbReference type="RefSeq" id="WP_004058815.1">
    <property type="nucleotide sequence ID" value="NC_017941.2"/>
</dbReference>
<dbReference type="PaxDb" id="523841-HFX_0013"/>
<evidence type="ECO:0000313" key="15">
    <source>
        <dbReference type="EMBL" id="AHZ22811.1"/>
    </source>
</evidence>
<dbReference type="SUPFAM" id="SSF158702">
    <property type="entry name" value="Sec63 N-terminal domain-like"/>
    <property type="match status" value="1"/>
</dbReference>
<evidence type="ECO:0000313" key="16">
    <source>
        <dbReference type="EMBL" id="EMA02971.1"/>
    </source>
</evidence>
<evidence type="ECO:0000256" key="2">
    <source>
        <dbReference type="ARBA" id="ARBA00022763"/>
    </source>
</evidence>
<dbReference type="Gene3D" id="1.10.3380.30">
    <property type="match status" value="2"/>
</dbReference>
<dbReference type="Pfam" id="PF14520">
    <property type="entry name" value="HHH_5"/>
    <property type="match status" value="1"/>
</dbReference>
<keyword evidence="7 10" id="KW-0234">DNA repair</keyword>
<evidence type="ECO:0000256" key="3">
    <source>
        <dbReference type="ARBA" id="ARBA00022801"/>
    </source>
</evidence>
<comment type="function">
    <text evidence="10">DNA-dependent ATPase and 3'-5' DNA helicase that may be involved in repair of stalled replication forks.</text>
</comment>
<feature type="region of interest" description="Disordered" evidence="11">
    <location>
        <begin position="802"/>
        <end position="849"/>
    </location>
</feature>
<evidence type="ECO:0000256" key="1">
    <source>
        <dbReference type="ARBA" id="ARBA00022741"/>
    </source>
</evidence>
<evidence type="ECO:0000256" key="5">
    <source>
        <dbReference type="ARBA" id="ARBA00022840"/>
    </source>
</evidence>
<comment type="similarity">
    <text evidence="10">Belongs to the helicase family. Hel308 subfamily.</text>
</comment>
<dbReference type="EMBL" id="CP007551">
    <property type="protein sequence ID" value="AHZ22811.1"/>
    <property type="molecule type" value="Genomic_DNA"/>
</dbReference>
<dbReference type="InterPro" id="IPR022965">
    <property type="entry name" value="Helicase_Hel308"/>
</dbReference>
<organism evidence="14 18">
    <name type="scientific">Haloferax mediterranei (strain ATCC 33500 / DSM 1411 / JCM 8866 / NBRC 14739 / NCIMB 2177 / R-4)</name>
    <name type="common">Halobacterium mediterranei</name>
    <dbReference type="NCBI Taxonomy" id="523841"/>
    <lineage>
        <taxon>Archaea</taxon>
        <taxon>Methanobacteriati</taxon>
        <taxon>Methanobacteriota</taxon>
        <taxon>Stenosarchaea group</taxon>
        <taxon>Halobacteria</taxon>
        <taxon>Halobacteriales</taxon>
        <taxon>Haloferacaceae</taxon>
        <taxon>Haloferax</taxon>
    </lineage>
</organism>
<evidence type="ECO:0000259" key="13">
    <source>
        <dbReference type="PROSITE" id="PS51194"/>
    </source>
</evidence>
<dbReference type="PANTHER" id="PTHR47961">
    <property type="entry name" value="DNA POLYMERASE THETA, PUTATIVE (AFU_ORTHOLOGUE AFUA_1G05260)-RELATED"/>
    <property type="match status" value="1"/>
</dbReference>
<dbReference type="SMART" id="SM00487">
    <property type="entry name" value="DEXDc"/>
    <property type="match status" value="1"/>
</dbReference>
<reference evidence="16 19" key="3">
    <citation type="journal article" date="2014" name="PLoS Genet.">
        <title>Phylogenetically driven sequencing of extremely halophilic archaea reveals strategies for static and dynamic osmo-response.</title>
        <authorList>
            <person name="Becker E.A."/>
            <person name="Seitzer P.M."/>
            <person name="Tritt A."/>
            <person name="Larsen D."/>
            <person name="Krusor M."/>
            <person name="Yao A.I."/>
            <person name="Wu D."/>
            <person name="Madern D."/>
            <person name="Eisen J.A."/>
            <person name="Darling A.E."/>
            <person name="Facciotti M.T."/>
        </authorList>
    </citation>
    <scope>NUCLEOTIDE SEQUENCE [LARGE SCALE GENOMIC DNA]</scope>
    <source>
        <strain evidence="16">ATCC 33500</strain>
        <strain evidence="19">ATCC 33500 / DSM 1411 / JCM 8866 / NBRC 14739 / NCIMB 2177 / R-4</strain>
    </source>
</reference>
<dbReference type="PATRIC" id="fig|523841.21.peg.2094"/>
<dbReference type="PROSITE" id="PS51192">
    <property type="entry name" value="HELICASE_ATP_BIND_1"/>
    <property type="match status" value="1"/>
</dbReference>
<dbReference type="CDD" id="cd18028">
    <property type="entry name" value="DEXHc_archSki2"/>
    <property type="match status" value="1"/>
</dbReference>
<dbReference type="Gene3D" id="1.10.150.20">
    <property type="entry name" value="5' to 3' exonuclease, C-terminal subdomain"/>
    <property type="match status" value="1"/>
</dbReference>
<dbReference type="eggNOG" id="arCOG00553">
    <property type="taxonomic scope" value="Archaea"/>
</dbReference>
<reference evidence="14" key="1">
    <citation type="journal article" date="2012" name="Appl. Environ. Microbiol.">
        <title>Identification of the haloarchaeal phasin (PhaP) that functions in polyhydroxyalkanoate accumulation and granule formation in Haloferax mediterranei.</title>
        <authorList>
            <person name="Cai S."/>
            <person name="Cai L."/>
            <person name="Liu H."/>
            <person name="Liu X."/>
            <person name="Han J."/>
            <person name="Zhou J."/>
            <person name="Xiang H."/>
        </authorList>
    </citation>
    <scope>NUCLEOTIDE SEQUENCE</scope>
    <source>
        <strain evidence="14">CGMCC 1.2087</strain>
    </source>
</reference>
<sequence>MRTADLTGLPTGIPEALHDEGIEELYPPQAEAVEAGLTDGESLVAAVPTASGKTLVAELAMLSSVARGVPEPRSDGSGELPSGSTGGKALYIVPLRALASEKKAEFERWEEYGIDVGVSTGNYESSGEWLSSRDIIVATSEKVDSLVRNNAAWLEQLTCVVSDEVHLVDDRHRGPTLEVTLAKLRRLNPDLQVVALSATVGNAGEVADWLDAELVHSDWRPIDLKMGVHYGNAISFDDGSQREVPVGRGERQAPALVADALDGDDDDDQGSSLVFVNSRRNAESAARRMADVTEQYITGDERGELAQLAAEIRDVSDTETSEDLAKAVAKGAAFHHAGLASEHRTLVEDAFRDRLIKCICATPTLAAGVNTPSRRVIIRDWQRYDGDYGGMKPLDVLEVHQMMGRAGRPGLDPYGEAVLLANDADTRDELFERYIWAEAEDVRSKLAAEPALRTHLLATVASGFAHTREGLLEFLDQTLYATQTDDPERLGRVTDRVLDYLEVNGFIEFEGERIQATPVGHTVSRLYLDPMSAAEIIDGLEWGAKHRSEKLRALAGETPEKPKQRTDADADDAPGGFQRASEMVSTGDGGGSDDGADDSGSGDGADNGTDDEFETDQTYPTPLGLYHLVCRTPDMYQLYLKSGDRETYTELCYEREPEFLGRVPTEYEDVAFEDWLSALKTAKLLEDWVGEVDEDRITERYGVGPGDIRGKVDTAEWLLGAAERLASELDLDSVYAVREAKKRVEYGVREELLNLAGVRGVGRKRARRLFEAGVETRSDLREADKSRILAALRGRRKTAENILEAAGRKDPSMDDIDESDAPEDAVPDDSGFETAKERADQQASLGDFE</sequence>
<dbReference type="InterPro" id="IPR014001">
    <property type="entry name" value="Helicase_ATP-bd"/>
</dbReference>
<keyword evidence="6 10" id="KW-0238">DNA-binding</keyword>
<comment type="catalytic activity">
    <reaction evidence="10">
        <text>ATP + H2O = ADP + phosphate + H(+)</text>
        <dbReference type="Rhea" id="RHEA:13065"/>
        <dbReference type="ChEBI" id="CHEBI:15377"/>
        <dbReference type="ChEBI" id="CHEBI:15378"/>
        <dbReference type="ChEBI" id="CHEBI:30616"/>
        <dbReference type="ChEBI" id="CHEBI:43474"/>
        <dbReference type="ChEBI" id="CHEBI:456216"/>
        <dbReference type="EC" id="5.6.2.4"/>
    </reaction>
</comment>
<dbReference type="OrthoDB" id="371946at2157"/>
<feature type="domain" description="Helicase C-terminal" evidence="13">
    <location>
        <begin position="291"/>
        <end position="458"/>
    </location>
</feature>
<dbReference type="AlphaFoldDB" id="I3R0J7"/>
<dbReference type="KEGG" id="hme:HFX_0013"/>
<keyword evidence="8 10" id="KW-0413">Isomerase</keyword>
<dbReference type="HAMAP" id="MF_00442">
    <property type="entry name" value="Helicase_Hel308"/>
    <property type="match status" value="1"/>
</dbReference>
<feature type="binding site" evidence="10">
    <location>
        <position position="29"/>
    </location>
    <ligand>
        <name>ATP</name>
        <dbReference type="ChEBI" id="CHEBI:30616"/>
    </ligand>
</feature>
<dbReference type="Pfam" id="PF00270">
    <property type="entry name" value="DEAD"/>
    <property type="match status" value="1"/>
</dbReference>
<keyword evidence="5 10" id="KW-0067">ATP-binding</keyword>
<dbReference type="InterPro" id="IPR027417">
    <property type="entry name" value="P-loop_NTPase"/>
</dbReference>